<dbReference type="Gene3D" id="3.30.420.10">
    <property type="entry name" value="Ribonuclease H-like superfamily/Ribonuclease H"/>
    <property type="match status" value="1"/>
</dbReference>
<keyword evidence="5" id="KW-1185">Reference proteome</keyword>
<dbReference type="SUPFAM" id="SSF53098">
    <property type="entry name" value="Ribonuclease H-like"/>
    <property type="match status" value="1"/>
</dbReference>
<evidence type="ECO:0000259" key="2">
    <source>
        <dbReference type="Pfam" id="PF13976"/>
    </source>
</evidence>
<dbReference type="AlphaFoldDB" id="A0A540NPQ2"/>
<name>A0A540NPQ2_MALBA</name>
<feature type="domain" description="Retrovirus-related Pol polyprotein from transposon TNT 1-94-like beta-barrel" evidence="3">
    <location>
        <begin position="25"/>
        <end position="100"/>
    </location>
</feature>
<keyword evidence="1" id="KW-0645">Protease</keyword>
<dbReference type="Pfam" id="PF22936">
    <property type="entry name" value="Pol_BBD"/>
    <property type="match status" value="1"/>
</dbReference>
<gene>
    <name evidence="4" type="ORF">C1H46_001380</name>
</gene>
<accession>A0A540NPQ2</accession>
<dbReference type="InterPro" id="IPR036397">
    <property type="entry name" value="RNaseH_sf"/>
</dbReference>
<dbReference type="PANTHER" id="PTHR42648:SF26">
    <property type="entry name" value="INTEGRASE CATALYTIC DOMAIN-CONTAINING PROTEIN"/>
    <property type="match status" value="1"/>
</dbReference>
<comment type="caution">
    <text evidence="4">The sequence shown here is derived from an EMBL/GenBank/DDBJ whole genome shotgun (WGS) entry which is preliminary data.</text>
</comment>
<reference evidence="4 5" key="1">
    <citation type="journal article" date="2019" name="G3 (Bethesda)">
        <title>Sequencing of a Wild Apple (Malus baccata) Genome Unravels the Differences Between Cultivated and Wild Apple Species Regarding Disease Resistance and Cold Tolerance.</title>
        <authorList>
            <person name="Chen X."/>
        </authorList>
    </citation>
    <scope>NUCLEOTIDE SEQUENCE [LARGE SCALE GENOMIC DNA]</scope>
    <source>
        <strain evidence="5">cv. Shandingzi</strain>
        <tissue evidence="4">Leaves</tissue>
    </source>
</reference>
<dbReference type="Proteomes" id="UP000315295">
    <property type="component" value="Unassembled WGS sequence"/>
</dbReference>
<evidence type="ECO:0000259" key="3">
    <source>
        <dbReference type="Pfam" id="PF22936"/>
    </source>
</evidence>
<dbReference type="EMBL" id="VIEB01000014">
    <property type="protein sequence ID" value="TQE13005.1"/>
    <property type="molecule type" value="Genomic_DNA"/>
</dbReference>
<protein>
    <submittedName>
        <fullName evidence="4">Uncharacterized protein</fullName>
    </submittedName>
</protein>
<dbReference type="InterPro" id="IPR039537">
    <property type="entry name" value="Retrotran_Ty1/copia-like"/>
</dbReference>
<dbReference type="Pfam" id="PF13976">
    <property type="entry name" value="gag_pre-integrs"/>
    <property type="match status" value="1"/>
</dbReference>
<evidence type="ECO:0000313" key="4">
    <source>
        <dbReference type="EMBL" id="TQE13005.1"/>
    </source>
</evidence>
<dbReference type="InterPro" id="IPR012337">
    <property type="entry name" value="RNaseH-like_sf"/>
</dbReference>
<dbReference type="GO" id="GO:0008233">
    <property type="term" value="F:peptidase activity"/>
    <property type="evidence" value="ECO:0007669"/>
    <property type="project" value="UniProtKB-KW"/>
</dbReference>
<sequence length="285" mass="31767">MDQNYNGKASHSAMVVGISPSTPTWIVDSGASSHMTNSYANLQNPEAYTGPEQVYIGDGKGLPILHSGSSSLHTSTNSFALKHVLHVPALKQNLISANQFLLDNSCFMHLYPFHFTVKDLSSGRMLFKGPVQHGFYPFHSSFSPANSSQALTAYVKAPQHLWHQRLGHPSVKIMNKLVSQSCISVLAASNKAFCSDCALGKCSKLPFSSITCTTRKPLELIHTDVWGPSPILSHHGFRYYVIFIDDYTRYCWFYPLRCKSDVISTFMQWKLLVENSLCTKVISLR</sequence>
<evidence type="ECO:0000313" key="5">
    <source>
        <dbReference type="Proteomes" id="UP000315295"/>
    </source>
</evidence>
<dbReference type="GO" id="GO:0006508">
    <property type="term" value="P:proteolysis"/>
    <property type="evidence" value="ECO:0007669"/>
    <property type="project" value="UniProtKB-KW"/>
</dbReference>
<dbReference type="GO" id="GO:0003676">
    <property type="term" value="F:nucleic acid binding"/>
    <property type="evidence" value="ECO:0007669"/>
    <property type="project" value="InterPro"/>
</dbReference>
<feature type="domain" description="GAG-pre-integrase" evidence="2">
    <location>
        <begin position="135"/>
        <end position="201"/>
    </location>
</feature>
<evidence type="ECO:0000256" key="1">
    <source>
        <dbReference type="ARBA" id="ARBA00022670"/>
    </source>
</evidence>
<organism evidence="4 5">
    <name type="scientific">Malus baccata</name>
    <name type="common">Siberian crab apple</name>
    <name type="synonym">Pyrus baccata</name>
    <dbReference type="NCBI Taxonomy" id="106549"/>
    <lineage>
        <taxon>Eukaryota</taxon>
        <taxon>Viridiplantae</taxon>
        <taxon>Streptophyta</taxon>
        <taxon>Embryophyta</taxon>
        <taxon>Tracheophyta</taxon>
        <taxon>Spermatophyta</taxon>
        <taxon>Magnoliopsida</taxon>
        <taxon>eudicotyledons</taxon>
        <taxon>Gunneridae</taxon>
        <taxon>Pentapetalae</taxon>
        <taxon>rosids</taxon>
        <taxon>fabids</taxon>
        <taxon>Rosales</taxon>
        <taxon>Rosaceae</taxon>
        <taxon>Amygdaloideae</taxon>
        <taxon>Maleae</taxon>
        <taxon>Malus</taxon>
    </lineage>
</organism>
<dbReference type="STRING" id="106549.A0A540NPQ2"/>
<dbReference type="InterPro" id="IPR025724">
    <property type="entry name" value="GAG-pre-integrase_dom"/>
</dbReference>
<dbReference type="InterPro" id="IPR054722">
    <property type="entry name" value="PolX-like_BBD"/>
</dbReference>
<proteinExistence type="predicted"/>
<dbReference type="PANTHER" id="PTHR42648">
    <property type="entry name" value="TRANSPOSASE, PUTATIVE-RELATED"/>
    <property type="match status" value="1"/>
</dbReference>
<keyword evidence="1" id="KW-0378">Hydrolase</keyword>